<comment type="caution">
    <text evidence="1">The sequence shown here is derived from an EMBL/GenBank/DDBJ whole genome shotgun (WGS) entry which is preliminary data.</text>
</comment>
<reference evidence="1" key="2">
    <citation type="submission" date="2020-09" db="EMBL/GenBank/DDBJ databases">
        <authorList>
            <person name="Sun Q."/>
            <person name="Ohkuma M."/>
        </authorList>
    </citation>
    <scope>NUCLEOTIDE SEQUENCE</scope>
    <source>
        <strain evidence="1">JCM 19831</strain>
    </source>
</reference>
<dbReference type="AlphaFoldDB" id="A0A917TRT7"/>
<keyword evidence="2" id="KW-1185">Reference proteome</keyword>
<protein>
    <submittedName>
        <fullName evidence="1">Uncharacterized protein</fullName>
    </submittedName>
</protein>
<name>A0A917TRT7_9ACTN</name>
<dbReference type="RefSeq" id="WP_190251437.1">
    <property type="nucleotide sequence ID" value="NZ_BMPI01000018.1"/>
</dbReference>
<proteinExistence type="predicted"/>
<evidence type="ECO:0000313" key="1">
    <source>
        <dbReference type="EMBL" id="GGM34930.1"/>
    </source>
</evidence>
<sequence length="554" mass="60403">MPHGKQRRAAEVRRDIAPEDWLRFQRVYERAERAGDLDRMASALLEYCGPRLAGMRTANRELLLARLRELAASIDPRSSLGLQIRARLASEQGNHRTLLVIVREATEAGDPTARATALGLAHHRLLGPGCPQRPRLRRALAAELVAESARTGQDANALEGLLYQTVDLFIDGDRHAGRSLTELREVLARRQHPPISGHVQAIEVMLSIRAGRLDLAEAGAEARYEWATALEHHDATPVYWGQLAAVRWYQGRIAELLPRMHDPHLALADSGPYAMLALAAAAAGDRFAAESAIASLVGRDRPRSGWWLASMLLVVEAAVLLGDAETCARAYETLRPYADQPAVAGLAVVCLGSMQHALGLAALGAGDVDRAVEHLRLAVQDNLALRHWPALIRSRTRYAQALTRRRGADDAALAHQQVTAAREEAAALGLPTGPHDEPAAGDRGPVTCRREGQWWLLRFDGREVRVPSRSGLPYLAVLLADPARDITAAELAAGVDALRTAAREVPAPGEQDRVRSTVSKAIRRCIDSISRVDAELGRHLRATVRTGTHCSYRP</sequence>
<accession>A0A917TRT7</accession>
<dbReference type="Proteomes" id="UP000642070">
    <property type="component" value="Unassembled WGS sequence"/>
</dbReference>
<reference evidence="1" key="1">
    <citation type="journal article" date="2014" name="Int. J. Syst. Evol. Microbiol.">
        <title>Complete genome sequence of Corynebacterium casei LMG S-19264T (=DSM 44701T), isolated from a smear-ripened cheese.</title>
        <authorList>
            <consortium name="US DOE Joint Genome Institute (JGI-PGF)"/>
            <person name="Walter F."/>
            <person name="Albersmeier A."/>
            <person name="Kalinowski J."/>
            <person name="Ruckert C."/>
        </authorList>
    </citation>
    <scope>NUCLEOTIDE SEQUENCE</scope>
    <source>
        <strain evidence="1">JCM 19831</strain>
    </source>
</reference>
<gene>
    <name evidence="1" type="ORF">GCM10007977_040510</name>
</gene>
<organism evidence="1 2">
    <name type="scientific">Dactylosporangium sucinum</name>
    <dbReference type="NCBI Taxonomy" id="1424081"/>
    <lineage>
        <taxon>Bacteria</taxon>
        <taxon>Bacillati</taxon>
        <taxon>Actinomycetota</taxon>
        <taxon>Actinomycetes</taxon>
        <taxon>Micromonosporales</taxon>
        <taxon>Micromonosporaceae</taxon>
        <taxon>Dactylosporangium</taxon>
    </lineage>
</organism>
<evidence type="ECO:0000313" key="2">
    <source>
        <dbReference type="Proteomes" id="UP000642070"/>
    </source>
</evidence>
<dbReference type="EMBL" id="BMPI01000018">
    <property type="protein sequence ID" value="GGM34930.1"/>
    <property type="molecule type" value="Genomic_DNA"/>
</dbReference>